<proteinExistence type="predicted"/>
<comment type="caution">
    <text evidence="3">The sequence shown here is derived from an EMBL/GenBank/DDBJ whole genome shotgun (WGS) entry which is preliminary data.</text>
</comment>
<reference evidence="4" key="1">
    <citation type="journal article" date="2019" name="Int. J. Syst. Evol. Microbiol.">
        <title>The Global Catalogue of Microorganisms (GCM) 10K type strain sequencing project: providing services to taxonomists for standard genome sequencing and annotation.</title>
        <authorList>
            <consortium name="The Broad Institute Genomics Platform"/>
            <consortium name="The Broad Institute Genome Sequencing Center for Infectious Disease"/>
            <person name="Wu L."/>
            <person name="Ma J."/>
        </authorList>
    </citation>
    <scope>NUCLEOTIDE SEQUENCE [LARGE SCALE GENOMIC DNA]</scope>
    <source>
        <strain evidence="4">JCM 17593</strain>
    </source>
</reference>
<dbReference type="PANTHER" id="PTHR46401">
    <property type="entry name" value="GLYCOSYLTRANSFERASE WBBK-RELATED"/>
    <property type="match status" value="1"/>
</dbReference>
<evidence type="ECO:0000313" key="3">
    <source>
        <dbReference type="EMBL" id="GAA4187866.1"/>
    </source>
</evidence>
<dbReference type="PANTHER" id="PTHR46401:SF2">
    <property type="entry name" value="GLYCOSYLTRANSFERASE WBBK-RELATED"/>
    <property type="match status" value="1"/>
</dbReference>
<name>A0ABP8AQW3_9MICO</name>
<dbReference type="RefSeq" id="WP_344775129.1">
    <property type="nucleotide sequence ID" value="NZ_BAABBX010000010.1"/>
</dbReference>
<dbReference type="Proteomes" id="UP001500213">
    <property type="component" value="Unassembled WGS sequence"/>
</dbReference>
<dbReference type="InterPro" id="IPR001296">
    <property type="entry name" value="Glyco_trans_1"/>
</dbReference>
<keyword evidence="1" id="KW-0808">Transferase</keyword>
<gene>
    <name evidence="3" type="ORF">GCM10022288_13390</name>
</gene>
<organism evidence="3 4">
    <name type="scientific">Gryllotalpicola kribbensis</name>
    <dbReference type="NCBI Taxonomy" id="993084"/>
    <lineage>
        <taxon>Bacteria</taxon>
        <taxon>Bacillati</taxon>
        <taxon>Actinomycetota</taxon>
        <taxon>Actinomycetes</taxon>
        <taxon>Micrococcales</taxon>
        <taxon>Microbacteriaceae</taxon>
        <taxon>Gryllotalpicola</taxon>
    </lineage>
</organism>
<dbReference type="Pfam" id="PF00534">
    <property type="entry name" value="Glycos_transf_1"/>
    <property type="match status" value="1"/>
</dbReference>
<evidence type="ECO:0000259" key="2">
    <source>
        <dbReference type="Pfam" id="PF00534"/>
    </source>
</evidence>
<dbReference type="SUPFAM" id="SSF53756">
    <property type="entry name" value="UDP-Glycosyltransferase/glycogen phosphorylase"/>
    <property type="match status" value="1"/>
</dbReference>
<feature type="domain" description="Glycosyl transferase family 1" evidence="2">
    <location>
        <begin position="299"/>
        <end position="454"/>
    </location>
</feature>
<protein>
    <recommendedName>
        <fullName evidence="2">Glycosyl transferase family 1 domain-containing protein</fullName>
    </recommendedName>
</protein>
<dbReference type="Gene3D" id="3.40.50.2000">
    <property type="entry name" value="Glycogen Phosphorylase B"/>
    <property type="match status" value="1"/>
</dbReference>
<accession>A0ABP8AQW3</accession>
<evidence type="ECO:0000256" key="1">
    <source>
        <dbReference type="ARBA" id="ARBA00022679"/>
    </source>
</evidence>
<evidence type="ECO:0000313" key="4">
    <source>
        <dbReference type="Proteomes" id="UP001500213"/>
    </source>
</evidence>
<dbReference type="EMBL" id="BAABBX010000010">
    <property type="protein sequence ID" value="GAA4187866.1"/>
    <property type="molecule type" value="Genomic_DNA"/>
</dbReference>
<keyword evidence="4" id="KW-1185">Reference proteome</keyword>
<sequence>MARLETRLKAAAAYIIPNVSEAPVAQLLEDCCTTARDSGDAHVWLLFIAVSGALPTEAELQALRRALSLAPAGNLGAAALRTCAPVALAHHSQLRTLDLRSGLVSLVDFSARHGFTSGVQRFTREVSRRWSERANVTFVAFNDDPSALRHLSADERMRLVDWSSERATEESQHRDNPWGTVVVPWKATLFLPEVPQYGQSPVLAALARFSGNRVVAFGHDMIPIASASELRLDEPLRFGSYLTVLRHATEVVANSATSAEEFRGYVGALHAQGLEGPAVSHLLLPVERLSGTADQLPLSERAMVLAVGSHEPRKNQIALVYAAEQLWREGLSFELRLLGGRGPRNFTVLRDAISALQLAKRPITVENDVSDAELAAAYRAARFSAFISLDEGYGLPVAESLASGTPVLTTNYGSTAEIASGGGCVLVDPRDDEAIVDSLRRMLTDDRLITQLRAEALARDDDTWDSFSQRLWERVTLSEARS</sequence>